<keyword evidence="1" id="KW-0812">Transmembrane</keyword>
<evidence type="ECO:0000313" key="3">
    <source>
        <dbReference type="Proteomes" id="UP000399805"/>
    </source>
</evidence>
<accession>A0A6I8M0S5</accession>
<evidence type="ECO:0000313" key="2">
    <source>
        <dbReference type="EMBL" id="VVJ21545.1"/>
    </source>
</evidence>
<dbReference type="Proteomes" id="UP000399805">
    <property type="component" value="Unassembled WGS sequence"/>
</dbReference>
<sequence>MPRDFTCMSDTPLWLQISVPAFTLVGGFVLGRVTKVLDRRQERRDVQASRRPKFELTHLTGSGYRLQNVGDAAATDIRVDSGKYPRERLMRLPDDPFDLAQDQPVDFIMSTGINLPKPAALLVRCAELPEGVHVAVP</sequence>
<dbReference type="EMBL" id="CABVGP010000002">
    <property type="protein sequence ID" value="VVJ21545.1"/>
    <property type="molecule type" value="Genomic_DNA"/>
</dbReference>
<feature type="transmembrane region" description="Helical" evidence="1">
    <location>
        <begin position="13"/>
        <end position="34"/>
    </location>
</feature>
<dbReference type="AlphaFoldDB" id="A0A6I8M0S5"/>
<name>A0A6I8M0S5_9PSEU</name>
<gene>
    <name evidence="2" type="ORF">AA23TX_06566</name>
</gene>
<dbReference type="RefSeq" id="WP_155546479.1">
    <property type="nucleotide sequence ID" value="NZ_CABVGP010000002.1"/>
</dbReference>
<protein>
    <submittedName>
        <fullName evidence="2">Uncharacterized protein</fullName>
    </submittedName>
</protein>
<reference evidence="2 3" key="1">
    <citation type="submission" date="2019-09" db="EMBL/GenBank/DDBJ databases">
        <authorList>
            <person name="Leyn A S."/>
        </authorList>
    </citation>
    <scope>NUCLEOTIDE SEQUENCE [LARGE SCALE GENOMIC DNA]</scope>
    <source>
        <strain evidence="2">AA231_1</strain>
    </source>
</reference>
<keyword evidence="1" id="KW-0472">Membrane</keyword>
<evidence type="ECO:0000256" key="1">
    <source>
        <dbReference type="SAM" id="Phobius"/>
    </source>
</evidence>
<organism evidence="2 3">
    <name type="scientific">Amycolatopsis camponoti</name>
    <dbReference type="NCBI Taxonomy" id="2606593"/>
    <lineage>
        <taxon>Bacteria</taxon>
        <taxon>Bacillati</taxon>
        <taxon>Actinomycetota</taxon>
        <taxon>Actinomycetes</taxon>
        <taxon>Pseudonocardiales</taxon>
        <taxon>Pseudonocardiaceae</taxon>
        <taxon>Amycolatopsis</taxon>
    </lineage>
</organism>
<keyword evidence="3" id="KW-1185">Reference proteome</keyword>
<proteinExistence type="predicted"/>
<keyword evidence="1" id="KW-1133">Transmembrane helix</keyword>